<gene>
    <name evidence="1" type="ORF">JOF46_004449</name>
</gene>
<reference evidence="1 2" key="1">
    <citation type="submission" date="2021-03" db="EMBL/GenBank/DDBJ databases">
        <title>Sequencing the genomes of 1000 actinobacteria strains.</title>
        <authorList>
            <person name="Klenk H.-P."/>
        </authorList>
    </citation>
    <scope>NUCLEOTIDE SEQUENCE [LARGE SCALE GENOMIC DNA]</scope>
    <source>
        <strain evidence="1 2">DSM 15454</strain>
    </source>
</reference>
<protein>
    <submittedName>
        <fullName evidence="1">Uncharacterized protein</fullName>
    </submittedName>
</protein>
<organism evidence="1 2">
    <name type="scientific">Paeniglutamicibacter psychrophenolicus</name>
    <dbReference type="NCBI Taxonomy" id="257454"/>
    <lineage>
        <taxon>Bacteria</taxon>
        <taxon>Bacillati</taxon>
        <taxon>Actinomycetota</taxon>
        <taxon>Actinomycetes</taxon>
        <taxon>Micrococcales</taxon>
        <taxon>Micrococcaceae</taxon>
        <taxon>Paeniglutamicibacter</taxon>
    </lineage>
</organism>
<dbReference type="RefSeq" id="WP_209912203.1">
    <property type="nucleotide sequence ID" value="NZ_BAAAMI010000027.1"/>
</dbReference>
<sequence>MPDSAIHAYTRAEALEDGLLIDVTETARGARLPVSVALTRSAWAYAVAWNDANPELQDEAGRLWDVLYLAGVAAGRAGVFRRVPFDIYRIPNTECPSAWCDDELFTLHLVIGRGDQAEPVITIMCTDED</sequence>
<keyword evidence="2" id="KW-1185">Reference proteome</keyword>
<dbReference type="Pfam" id="PF20213">
    <property type="entry name" value="DUF6573"/>
    <property type="match status" value="1"/>
</dbReference>
<dbReference type="Proteomes" id="UP000766570">
    <property type="component" value="Unassembled WGS sequence"/>
</dbReference>
<evidence type="ECO:0000313" key="2">
    <source>
        <dbReference type="Proteomes" id="UP000766570"/>
    </source>
</evidence>
<accession>A0ABS4WJT3</accession>
<proteinExistence type="predicted"/>
<comment type="caution">
    <text evidence="1">The sequence shown here is derived from an EMBL/GenBank/DDBJ whole genome shotgun (WGS) entry which is preliminary data.</text>
</comment>
<evidence type="ECO:0000313" key="1">
    <source>
        <dbReference type="EMBL" id="MBP2376460.1"/>
    </source>
</evidence>
<name>A0ABS4WJT3_9MICC</name>
<dbReference type="InterPro" id="IPR046480">
    <property type="entry name" value="DUF6573"/>
</dbReference>
<dbReference type="EMBL" id="JAGIOE010000002">
    <property type="protein sequence ID" value="MBP2376460.1"/>
    <property type="molecule type" value="Genomic_DNA"/>
</dbReference>